<dbReference type="InterPro" id="IPR006680">
    <property type="entry name" value="Amidohydro-rel"/>
</dbReference>
<dbReference type="InterPro" id="IPR050287">
    <property type="entry name" value="MTA/SAH_deaminase"/>
</dbReference>
<dbReference type="EMBL" id="CP002049">
    <property type="protein sequence ID" value="ADI14518.1"/>
    <property type="molecule type" value="Genomic_DNA"/>
</dbReference>
<keyword evidence="4" id="KW-1185">Reference proteome</keyword>
<keyword evidence="1" id="KW-0378">Hydrolase</keyword>
<protein>
    <submittedName>
        <fullName evidence="3">Amidohydrolase</fullName>
    </submittedName>
</protein>
<dbReference type="NCBIfam" id="NF004801">
    <property type="entry name" value="PRK06151.1"/>
    <property type="match status" value="1"/>
</dbReference>
<dbReference type="Gene3D" id="3.20.20.140">
    <property type="entry name" value="Metal-dependent hydrolases"/>
    <property type="match status" value="1"/>
</dbReference>
<dbReference type="PANTHER" id="PTHR43794">
    <property type="entry name" value="AMINOHYDROLASE SSNA-RELATED"/>
    <property type="match status" value="1"/>
</dbReference>
<name>D7CX10_TRURR</name>
<dbReference type="HOGENOM" id="CLU_012358_2_4_0"/>
<reference evidence="3 4" key="2">
    <citation type="journal article" date="2011" name="Stand. Genomic Sci.">
        <title>Complete genome sequence of Truepera radiovictrix type strain (RQ-24).</title>
        <authorList>
            <person name="Ivanova N."/>
            <person name="Rohde C."/>
            <person name="Munk C."/>
            <person name="Nolan M."/>
            <person name="Lucas S."/>
            <person name="Del Rio T.G."/>
            <person name="Tice H."/>
            <person name="Deshpande S."/>
            <person name="Cheng J.F."/>
            <person name="Tapia R."/>
            <person name="Han C."/>
            <person name="Goodwin L."/>
            <person name="Pitluck S."/>
            <person name="Liolios K."/>
            <person name="Mavromatis K."/>
            <person name="Mikhailova N."/>
            <person name="Pati A."/>
            <person name="Chen A."/>
            <person name="Palaniappan K."/>
            <person name="Land M."/>
            <person name="Hauser L."/>
            <person name="Chang Y.J."/>
            <person name="Jeffries C.D."/>
            <person name="Brambilla E."/>
            <person name="Rohde M."/>
            <person name="Goker M."/>
            <person name="Tindall B.J."/>
            <person name="Woyke T."/>
            <person name="Bristow J."/>
            <person name="Eisen J.A."/>
            <person name="Markowitz V."/>
            <person name="Hugenholtz P."/>
            <person name="Kyrpides N.C."/>
            <person name="Klenk H.P."/>
            <person name="Lapidus A."/>
        </authorList>
    </citation>
    <scope>NUCLEOTIDE SEQUENCE [LARGE SCALE GENOMIC DNA]</scope>
    <source>
        <strain evidence="4">DSM 17093 / CIP 108686 / LMG 22925 / RQ-24</strain>
    </source>
</reference>
<evidence type="ECO:0000313" key="4">
    <source>
        <dbReference type="Proteomes" id="UP000000379"/>
    </source>
</evidence>
<dbReference type="PANTHER" id="PTHR43794:SF11">
    <property type="entry name" value="AMIDOHYDROLASE-RELATED DOMAIN-CONTAINING PROTEIN"/>
    <property type="match status" value="1"/>
</dbReference>
<dbReference type="InterPro" id="IPR011059">
    <property type="entry name" value="Metal-dep_hydrolase_composite"/>
</dbReference>
<dbReference type="SUPFAM" id="SSF51338">
    <property type="entry name" value="Composite domain of metallo-dependent hydrolases"/>
    <property type="match status" value="2"/>
</dbReference>
<dbReference type="Proteomes" id="UP000000379">
    <property type="component" value="Chromosome"/>
</dbReference>
<evidence type="ECO:0000256" key="1">
    <source>
        <dbReference type="ARBA" id="ARBA00022801"/>
    </source>
</evidence>
<organism evidence="3 4">
    <name type="scientific">Truepera radiovictrix (strain DSM 17093 / CIP 108686 / LMG 22925 / RQ-24)</name>
    <dbReference type="NCBI Taxonomy" id="649638"/>
    <lineage>
        <taxon>Bacteria</taxon>
        <taxon>Thermotogati</taxon>
        <taxon>Deinococcota</taxon>
        <taxon>Deinococci</taxon>
        <taxon>Trueperales</taxon>
        <taxon>Trueperaceae</taxon>
        <taxon>Truepera</taxon>
    </lineage>
</organism>
<gene>
    <name evidence="3" type="ordered locus">Trad_1396</name>
</gene>
<dbReference type="GO" id="GO:0016810">
    <property type="term" value="F:hydrolase activity, acting on carbon-nitrogen (but not peptide) bonds"/>
    <property type="evidence" value="ECO:0007669"/>
    <property type="project" value="InterPro"/>
</dbReference>
<dbReference type="SUPFAM" id="SSF51556">
    <property type="entry name" value="Metallo-dependent hydrolases"/>
    <property type="match status" value="1"/>
</dbReference>
<accession>D7CX10</accession>
<feature type="domain" description="Amidohydrolase-related" evidence="2">
    <location>
        <begin position="56"/>
        <end position="426"/>
    </location>
</feature>
<dbReference type="eggNOG" id="COG0402">
    <property type="taxonomic scope" value="Bacteria"/>
</dbReference>
<reference evidence="4" key="1">
    <citation type="submission" date="2010-05" db="EMBL/GenBank/DDBJ databases">
        <title>The complete genome of Truepera radiovictris DSM 17093.</title>
        <authorList>
            <consortium name="US DOE Joint Genome Institute (JGI-PGF)"/>
            <person name="Lucas S."/>
            <person name="Copeland A."/>
            <person name="Lapidus A."/>
            <person name="Glavina del Rio T."/>
            <person name="Dalin E."/>
            <person name="Tice H."/>
            <person name="Bruce D."/>
            <person name="Goodwin L."/>
            <person name="Pitluck S."/>
            <person name="Kyrpides N."/>
            <person name="Mavromatis K."/>
            <person name="Ovchinnikova G."/>
            <person name="Munk A.C."/>
            <person name="Detter J.C."/>
            <person name="Han C."/>
            <person name="Tapia R."/>
            <person name="Land M."/>
            <person name="Hauser L."/>
            <person name="Markowitz V."/>
            <person name="Cheng J.-F."/>
            <person name="Hugenholtz P."/>
            <person name="Woyke T."/>
            <person name="Wu D."/>
            <person name="Tindall B."/>
            <person name="Pomrenke H.G."/>
            <person name="Brambilla E."/>
            <person name="Klenk H.-P."/>
            <person name="Eisen J.A."/>
        </authorList>
    </citation>
    <scope>NUCLEOTIDE SEQUENCE [LARGE SCALE GENOMIC DNA]</scope>
    <source>
        <strain evidence="4">DSM 17093 / CIP 108686 / LMG 22925 / RQ-24</strain>
    </source>
</reference>
<dbReference type="InterPro" id="IPR032466">
    <property type="entry name" value="Metal_Hydrolase"/>
</dbReference>
<dbReference type="STRING" id="649638.Trad_1396"/>
<evidence type="ECO:0000313" key="3">
    <source>
        <dbReference type="EMBL" id="ADI14518.1"/>
    </source>
</evidence>
<dbReference type="Gene3D" id="2.30.40.10">
    <property type="entry name" value="Urease, subunit C, domain 1"/>
    <property type="match status" value="1"/>
</dbReference>
<dbReference type="RefSeq" id="WP_013177888.1">
    <property type="nucleotide sequence ID" value="NC_014221.1"/>
</dbReference>
<dbReference type="AlphaFoldDB" id="D7CX10"/>
<evidence type="ECO:0000259" key="2">
    <source>
        <dbReference type="Pfam" id="PF01979"/>
    </source>
</evidence>
<dbReference type="OrthoDB" id="9796020at2"/>
<dbReference type="KEGG" id="tra:Trad_1396"/>
<sequence length="480" mass="51999">MGKRIRIDAGTIVACQGGEHRILEGGCLVTEGNTIHYVGKRFSEPVDEVIDATDCLVTPGLINVHTHLFESPLDKTLVEDIGRREFANSKLVDVLPGKARAMDEAAERACVDFSMLELIRTGTTTVMEIGFVGAYTAEAAERAGLRAYIADGYRSGRWTTDDGRSVRYVWDEAAGWEGLERAVALIEQLGGRAGGRIQGFLSPMQVDTCTAELLVKSRELSDALGVPLALHASQAVFEFDEMLRRHGRTPVEWLEEIGFLGERCILGHAILPAGHSWVQCAGDDLSILARHGVSVAHCAWVFARSGIVMESFPKYQDAGINLCLGADSAPQSMIEAMRWAAILGKVAHRQAARATAADVFNAATLNAAKALQRPDLGRLEAGAKADLLVWDLTGLGFTPCRDPIRALVYSAQAEDLKAVMIDGAWVMQEGRVLTVDEAAVTARLREAAARVWSRFGPGDWAERTVDELSPPSFAPFEGEA</sequence>
<dbReference type="Pfam" id="PF01979">
    <property type="entry name" value="Amidohydro_1"/>
    <property type="match status" value="1"/>
</dbReference>
<proteinExistence type="predicted"/>